<evidence type="ECO:0000259" key="2">
    <source>
        <dbReference type="PROSITE" id="PS51112"/>
    </source>
</evidence>
<comment type="similarity">
    <text evidence="1">Belongs to the MEMO1 family.</text>
</comment>
<dbReference type="InterPro" id="IPR036071">
    <property type="entry name" value="AMMECR1_dom_sf"/>
</dbReference>
<feature type="domain" description="AMMECR1" evidence="2">
    <location>
        <begin position="352"/>
        <end position="483"/>
    </location>
</feature>
<keyword evidence="4" id="KW-1185">Reference proteome</keyword>
<protein>
    <submittedName>
        <fullName evidence="3">Phosphomevalonate decarboxylase</fullName>
    </submittedName>
</protein>
<dbReference type="Pfam" id="PF01871">
    <property type="entry name" value="AMMECR1"/>
    <property type="match status" value="1"/>
</dbReference>
<comment type="caution">
    <text evidence="3">The sequence shown here is derived from an EMBL/GenBank/DDBJ whole genome shotgun (WGS) entry which is preliminary data.</text>
</comment>
<evidence type="ECO:0000313" key="4">
    <source>
        <dbReference type="Proteomes" id="UP000032900"/>
    </source>
</evidence>
<dbReference type="AlphaFoldDB" id="A0A0E9LWM7"/>
<dbReference type="Pfam" id="PF01875">
    <property type="entry name" value="Memo"/>
    <property type="match status" value="1"/>
</dbReference>
<dbReference type="SUPFAM" id="SSF143447">
    <property type="entry name" value="AMMECR1-like"/>
    <property type="match status" value="1"/>
</dbReference>
<proteinExistence type="inferred from homology"/>
<sequence length="483" mass="54163">MEPATKQNKKNDIFSFISPLTFPKFIVFRKLAQPFFFSHDGIFFVPLRETTQKYSKMDTIRQPAVAGMFYESDPEMLRQQIKALFDGAKNPLISSSRKARALLLPHAGYPYSGKVAASGVNQLNPNADYATIFIIGSSHRANFDGASVYRGRAFETPLGLVSVDVETAERLTLASPYFAFSQQPHNKEHALEVHLPLLQYHLQRPFKIVPILIGTHNAETTKDIAEILQAWFTDENLFIISTDFSHYPDYQAAKTVDNATIQAILKNSPAKLMETLHGNEHKDIPNLATSLCGWSATLTLLNITEHDSDLQFHQILYENSGDSPLGDKERVVGYDAMVISSPKTKCFNLSEAEKFLLIKRARESIGSIFTKKVITTKTSALPLALKTRTGAFVSIYRDNHLAGCIGHIGEDEPLWQVVDRVAKSAAIEDTRFKPLEREEYHDIQIEISVLTPTRKIKDIGEIIPGKHGILIKKDQHQAPSCLR</sequence>
<dbReference type="InterPro" id="IPR002733">
    <property type="entry name" value="AMMECR1_domain"/>
</dbReference>
<dbReference type="EMBL" id="BAZW01000016">
    <property type="protein sequence ID" value="GAO29967.1"/>
    <property type="molecule type" value="Genomic_DNA"/>
</dbReference>
<dbReference type="InterPro" id="IPR027623">
    <property type="entry name" value="AmmeMemoSam_A"/>
</dbReference>
<dbReference type="NCBIfam" id="TIGR04336">
    <property type="entry name" value="AmmeMemoSam_B"/>
    <property type="match status" value="1"/>
</dbReference>
<evidence type="ECO:0000313" key="3">
    <source>
        <dbReference type="EMBL" id="GAO29967.1"/>
    </source>
</evidence>
<name>A0A0E9LWM7_9BACT</name>
<dbReference type="PANTHER" id="PTHR11060:SF0">
    <property type="entry name" value="PROTEIN MEMO1"/>
    <property type="match status" value="1"/>
</dbReference>
<reference evidence="3 4" key="1">
    <citation type="journal article" date="2015" name="Microbes Environ.">
        <title>Distribution and evolution of nitrogen fixation genes in the phylum bacteroidetes.</title>
        <authorList>
            <person name="Inoue J."/>
            <person name="Oshima K."/>
            <person name="Suda W."/>
            <person name="Sakamoto M."/>
            <person name="Iino T."/>
            <person name="Noda S."/>
            <person name="Hongoh Y."/>
            <person name="Hattori M."/>
            <person name="Ohkuma M."/>
        </authorList>
    </citation>
    <scope>NUCLEOTIDE SEQUENCE [LARGE SCALE GENOMIC DNA]</scope>
    <source>
        <strain evidence="3">JCM 15548</strain>
    </source>
</reference>
<dbReference type="NCBIfam" id="TIGR04335">
    <property type="entry name" value="AmmeMemoSam_A"/>
    <property type="match status" value="1"/>
</dbReference>
<organism evidence="3 4">
    <name type="scientific">Geofilum rubicundum JCM 15548</name>
    <dbReference type="NCBI Taxonomy" id="1236989"/>
    <lineage>
        <taxon>Bacteria</taxon>
        <taxon>Pseudomonadati</taxon>
        <taxon>Bacteroidota</taxon>
        <taxon>Bacteroidia</taxon>
        <taxon>Marinilabiliales</taxon>
        <taxon>Marinilabiliaceae</taxon>
        <taxon>Geofilum</taxon>
    </lineage>
</organism>
<dbReference type="PANTHER" id="PTHR11060">
    <property type="entry name" value="PROTEIN MEMO1"/>
    <property type="match status" value="1"/>
</dbReference>
<dbReference type="Proteomes" id="UP000032900">
    <property type="component" value="Unassembled WGS sequence"/>
</dbReference>
<accession>A0A0E9LWM7</accession>
<dbReference type="InterPro" id="IPR027485">
    <property type="entry name" value="AMMECR1_N"/>
</dbReference>
<dbReference type="STRING" id="1236989.JCM15548_12206"/>
<dbReference type="CDD" id="cd07361">
    <property type="entry name" value="MEMO_like"/>
    <property type="match status" value="1"/>
</dbReference>
<dbReference type="Gene3D" id="3.30.700.20">
    <property type="entry name" value="Hypothetical protein ph0010, domain 1"/>
    <property type="match status" value="1"/>
</dbReference>
<dbReference type="PROSITE" id="PS51112">
    <property type="entry name" value="AMMECR1"/>
    <property type="match status" value="1"/>
</dbReference>
<gene>
    <name evidence="3" type="ORF">JCM15548_12206</name>
</gene>
<dbReference type="Gene3D" id="3.40.830.10">
    <property type="entry name" value="LigB-like"/>
    <property type="match status" value="1"/>
</dbReference>
<dbReference type="InterPro" id="IPR002737">
    <property type="entry name" value="MEMO1_fam"/>
</dbReference>
<evidence type="ECO:0000256" key="1">
    <source>
        <dbReference type="ARBA" id="ARBA00006315"/>
    </source>
</evidence>